<keyword evidence="1" id="KW-0238">DNA-binding</keyword>
<reference evidence="3" key="1">
    <citation type="submission" date="1998-04" db="EMBL/GenBank/DDBJ databases">
        <title>Nucleotide sequences as a basis to genetic and taxonomic investigations of Acetobacter species isolated from industrial fermentations.</title>
        <authorList>
            <person name="Boesch C."/>
            <person name="Teuber M."/>
        </authorList>
    </citation>
    <scope>NUCLEOTIDE SEQUENCE [LARGE SCALE GENOMIC DNA]</scope>
    <source>
        <strain evidence="3">DES 11</strain>
        <plasmid evidence="3">pAEU601</plasmid>
    </source>
</reference>
<proteinExistence type="predicted"/>
<name>O67948_KOMEU</name>
<dbReference type="SUPFAM" id="SSF47413">
    <property type="entry name" value="lambda repressor-like DNA-binding domains"/>
    <property type="match status" value="1"/>
</dbReference>
<evidence type="ECO:0000256" key="1">
    <source>
        <dbReference type="ARBA" id="ARBA00023125"/>
    </source>
</evidence>
<dbReference type="InterPro" id="IPR010982">
    <property type="entry name" value="Lambda_DNA-bd_dom_sf"/>
</dbReference>
<dbReference type="InterPro" id="IPR001387">
    <property type="entry name" value="Cro/C1-type_HTH"/>
</dbReference>
<protein>
    <submittedName>
        <fullName evidence="3">Acetobacter europaeus plasmid pAEU601 sequence</fullName>
    </submittedName>
</protein>
<dbReference type="PANTHER" id="PTHR36924:SF1">
    <property type="entry name" value="ANTITOXIN HIGA-1"/>
    <property type="match status" value="1"/>
</dbReference>
<dbReference type="CDD" id="cd00093">
    <property type="entry name" value="HTH_XRE"/>
    <property type="match status" value="1"/>
</dbReference>
<evidence type="ECO:0000259" key="2">
    <source>
        <dbReference type="PROSITE" id="PS50943"/>
    </source>
</evidence>
<feature type="domain" description="HTH cro/C1-type" evidence="2">
    <location>
        <begin position="4"/>
        <end position="51"/>
    </location>
</feature>
<dbReference type="AlphaFoldDB" id="O67948"/>
<dbReference type="PANTHER" id="PTHR36924">
    <property type="entry name" value="ANTITOXIN HIGA-1"/>
    <property type="match status" value="1"/>
</dbReference>
<geneLocation type="plasmid" evidence="3">
    <name>pAEU601</name>
</geneLocation>
<dbReference type="GO" id="GO:0003677">
    <property type="term" value="F:DNA binding"/>
    <property type="evidence" value="ECO:0007669"/>
    <property type="project" value="UniProtKB-KW"/>
</dbReference>
<dbReference type="Gene3D" id="1.10.260.40">
    <property type="entry name" value="lambda repressor-like DNA-binding domains"/>
    <property type="match status" value="1"/>
</dbReference>
<organism evidence="3">
    <name type="scientific">Komagataeibacter europaeus</name>
    <name type="common">Gluconacetobacter europaeus</name>
    <dbReference type="NCBI Taxonomy" id="33995"/>
    <lineage>
        <taxon>Bacteria</taxon>
        <taxon>Pseudomonadati</taxon>
        <taxon>Pseudomonadota</taxon>
        <taxon>Alphaproteobacteria</taxon>
        <taxon>Acetobacterales</taxon>
        <taxon>Acetobacteraceae</taxon>
        <taxon>Komagataeibacter</taxon>
    </lineage>
</organism>
<dbReference type="EMBL" id="Y17109">
    <property type="protein sequence ID" value="CAA76632.1"/>
    <property type="molecule type" value="Genomic_DNA"/>
</dbReference>
<accession>O67948</accession>
<keyword evidence="3" id="KW-0614">Plasmid</keyword>
<dbReference type="PROSITE" id="PS50943">
    <property type="entry name" value="HTH_CROC1"/>
    <property type="match status" value="1"/>
</dbReference>
<dbReference type="InterPro" id="IPR013430">
    <property type="entry name" value="Toxin_antidote_HigA"/>
</dbReference>
<dbReference type="NCBIfam" id="TIGR02607">
    <property type="entry name" value="antidote_HigA"/>
    <property type="match status" value="1"/>
</dbReference>
<sequence>MTDRDFTITELAKQLDVSIPTVSRLLNQKADVSPEMAVRLEKVLHRSAESWMAMQASYSLEKARERLGVMKQVPA</sequence>
<evidence type="ECO:0000313" key="3">
    <source>
        <dbReference type="EMBL" id="CAA76632.1"/>
    </source>
</evidence>
<dbReference type="Pfam" id="PF01381">
    <property type="entry name" value="HTH_3"/>
    <property type="match status" value="1"/>
</dbReference>